<evidence type="ECO:0000313" key="4">
    <source>
        <dbReference type="EMBL" id="XDJ90200.1"/>
    </source>
</evidence>
<organism evidence="7">
    <name type="scientific">Castellaniella ginsengisoli</name>
    <dbReference type="NCBI Taxonomy" id="546114"/>
    <lineage>
        <taxon>Bacteria</taxon>
        <taxon>Pseudomonadati</taxon>
        <taxon>Pseudomonadota</taxon>
        <taxon>Betaproteobacteria</taxon>
        <taxon>Burkholderiales</taxon>
        <taxon>Alcaligenaceae</taxon>
        <taxon>Castellaniella</taxon>
    </lineage>
</organism>
<feature type="compositionally biased region" description="Acidic residues" evidence="1">
    <location>
        <begin position="434"/>
        <end position="443"/>
    </location>
</feature>
<evidence type="ECO:0000313" key="3">
    <source>
        <dbReference type="EMBL" id="XDJ88825.1"/>
    </source>
</evidence>
<dbReference type="Pfam" id="PF06381">
    <property type="entry name" value="Phage_portal_3"/>
    <property type="match status" value="1"/>
</dbReference>
<evidence type="ECO:0000256" key="1">
    <source>
        <dbReference type="SAM" id="MobiDB-lite"/>
    </source>
</evidence>
<sequence>MTQKPRYKLTTDGLVNVVSGLGTGKGKRDYNRFVAGQLLGYQELEAAYQTNWIARQIVDIPADDMTREWRTIKCQAADDIRQEEDRLNLQACVNEALSWSRLYGGAAILPLTNQDMERPFQPEAIGRGGVQRLMVFDRWDLIPHAINTWDVLAENYLQPEFYTLYQGSQKIHWTHFIRFVGAKLPRRQRMLLQGWGDSQLRRCLEDIKDTVAAKDGIAELMQAANVDVITRDGLSQDLSTDQEDAIIHRYALFDQMKSILNTALLDGDEKYDRVTLNLSGVAPVIDTLMVWIAGAADIPVTRLFGTSAKGLNATGEGDLKNYYDSIRSQQTSQLDRPMAMLDAIMVRSALGNMPDDYNYDWNRLAQPNRKDEAEARKIEAETDVILLDAGAVGRAQVMRRLEADEVYQYQDGVIDGIEASEDLSLGPVERPEGESDDDEQPAI</sequence>
<reference evidence="7" key="1">
    <citation type="submission" date="2024-05" db="EMBL/GenBank/DDBJ databases">
        <authorList>
            <person name="Luo Y.-C."/>
            <person name="Nicholds J."/>
            <person name="Mortimer T."/>
            <person name="Maboni G."/>
        </authorList>
    </citation>
    <scope>NUCLEOTIDE SEQUENCE</scope>
    <source>
        <strain evidence="6">124370</strain>
        <strain evidence="7">124566</strain>
        <strain evidence="5">124953</strain>
        <strain evidence="4">130308</strain>
        <strain evidence="3">130416</strain>
    </source>
</reference>
<dbReference type="RefSeq" id="WP_368648985.1">
    <property type="nucleotide sequence ID" value="NZ_CP158269.1"/>
</dbReference>
<name>A0AB39HBK4_9BURK</name>
<gene>
    <name evidence="5" type="ORF">ABRY95_13860</name>
    <name evidence="3" type="ORF">ABRY98_04460</name>
    <name evidence="6" type="ORF">ABRZ05_05350</name>
    <name evidence="7" type="ORF">ABRZ11_05005</name>
    <name evidence="4" type="ORF">ABRZ12_11100</name>
</gene>
<dbReference type="NCBIfam" id="TIGR01555">
    <property type="entry name" value="phge_rel_HI1409"/>
    <property type="match status" value="1"/>
</dbReference>
<dbReference type="AlphaFoldDB" id="A0AB39HBK4"/>
<dbReference type="EMBL" id="CP158272">
    <property type="protein sequence ID" value="XDJ99780.1"/>
    <property type="molecule type" value="Genomic_DNA"/>
</dbReference>
<evidence type="ECO:0000259" key="2">
    <source>
        <dbReference type="Pfam" id="PF06381"/>
    </source>
</evidence>
<dbReference type="InterPro" id="IPR024459">
    <property type="entry name" value="Acb1-like_N"/>
</dbReference>
<dbReference type="EMBL" id="CP158273">
    <property type="protein sequence ID" value="XDJ97133.1"/>
    <property type="molecule type" value="Genomic_DNA"/>
</dbReference>
<evidence type="ECO:0000313" key="5">
    <source>
        <dbReference type="EMBL" id="XDJ93432.1"/>
    </source>
</evidence>
<evidence type="ECO:0000313" key="6">
    <source>
        <dbReference type="EMBL" id="XDJ97133.1"/>
    </source>
</evidence>
<feature type="domain" description="Anti-CBASS protein Acb1-like N-terminal" evidence="2">
    <location>
        <begin position="43"/>
        <end position="384"/>
    </location>
</feature>
<feature type="region of interest" description="Disordered" evidence="1">
    <location>
        <begin position="418"/>
        <end position="443"/>
    </location>
</feature>
<dbReference type="EMBL" id="CP158271">
    <property type="protein sequence ID" value="XDJ93432.1"/>
    <property type="molecule type" value="Genomic_DNA"/>
</dbReference>
<dbReference type="InterPro" id="IPR006445">
    <property type="entry name" value="Phage-assoc_HI1409"/>
</dbReference>
<protein>
    <submittedName>
        <fullName evidence="7">DUF1073 domain-containing protein</fullName>
    </submittedName>
</protein>
<accession>A0AB39HBK4</accession>
<evidence type="ECO:0000313" key="7">
    <source>
        <dbReference type="EMBL" id="XDJ99780.1"/>
    </source>
</evidence>
<dbReference type="EMBL" id="CP158269">
    <property type="protein sequence ID" value="XDJ88825.1"/>
    <property type="molecule type" value="Genomic_DNA"/>
</dbReference>
<dbReference type="EMBL" id="CP158270">
    <property type="protein sequence ID" value="XDJ90200.1"/>
    <property type="molecule type" value="Genomic_DNA"/>
</dbReference>
<proteinExistence type="predicted"/>